<reference evidence="2" key="2">
    <citation type="submission" date="2022-01" db="EMBL/GenBank/DDBJ databases">
        <authorList>
            <person name="Yamashiro T."/>
            <person name="Shiraishi A."/>
            <person name="Satake H."/>
            <person name="Nakayama K."/>
        </authorList>
    </citation>
    <scope>NUCLEOTIDE SEQUENCE</scope>
</reference>
<reference evidence="2" key="1">
    <citation type="journal article" date="2022" name="Int. J. Mol. Sci.">
        <title>Draft Genome of Tanacetum Coccineum: Genomic Comparison of Closely Related Tanacetum-Family Plants.</title>
        <authorList>
            <person name="Yamashiro T."/>
            <person name="Shiraishi A."/>
            <person name="Nakayama K."/>
            <person name="Satake H."/>
        </authorList>
    </citation>
    <scope>NUCLEOTIDE SEQUENCE</scope>
</reference>
<gene>
    <name evidence="2" type="ORF">Tco_0939247</name>
</gene>
<dbReference type="InterPro" id="IPR013103">
    <property type="entry name" value="RVT_2"/>
</dbReference>
<name>A0ABQ5DKB9_9ASTR</name>
<evidence type="ECO:0000313" key="3">
    <source>
        <dbReference type="Proteomes" id="UP001151760"/>
    </source>
</evidence>
<dbReference type="EMBL" id="BQNB010015382">
    <property type="protein sequence ID" value="GJT39382.1"/>
    <property type="molecule type" value="Genomic_DNA"/>
</dbReference>
<dbReference type="Pfam" id="PF07727">
    <property type="entry name" value="RVT_2"/>
    <property type="match status" value="1"/>
</dbReference>
<accession>A0ABQ5DKB9</accession>
<feature type="domain" description="Reverse transcriptase Ty1/copia-type" evidence="1">
    <location>
        <begin position="178"/>
        <end position="247"/>
    </location>
</feature>
<comment type="caution">
    <text evidence="2">The sequence shown here is derived from an EMBL/GenBank/DDBJ whole genome shotgun (WGS) entry which is preliminary data.</text>
</comment>
<protein>
    <submittedName>
        <fullName evidence="2">Retrotransposon ty1-copia subclass protein</fullName>
    </submittedName>
</protein>
<sequence length="247" mass="28506">MQLTLVAYLLPYLFTRWSDLRAFGAPRNHFSLADEYVIIGLRKEFDSPERIKKHKSKPHPQWLLAGEQNQGHWKRNSSSDLAEVAKEEKERNLGVVVVRYLRYRNPNTFLLDSWFYDTGCVLDHGILAYLTPPYTHNTLVCRSGETETLLDTTVPHDHPESDKWLNAMNVEMQSMKDNEVWVLVELPPNGKTVGSKWLFKKKTDMDGAVHTYKARLVAKGYTQTPRIDYEETFSPVADIRAIKVLIA</sequence>
<evidence type="ECO:0000313" key="2">
    <source>
        <dbReference type="EMBL" id="GJT39382.1"/>
    </source>
</evidence>
<keyword evidence="3" id="KW-1185">Reference proteome</keyword>
<organism evidence="2 3">
    <name type="scientific">Tanacetum coccineum</name>
    <dbReference type="NCBI Taxonomy" id="301880"/>
    <lineage>
        <taxon>Eukaryota</taxon>
        <taxon>Viridiplantae</taxon>
        <taxon>Streptophyta</taxon>
        <taxon>Embryophyta</taxon>
        <taxon>Tracheophyta</taxon>
        <taxon>Spermatophyta</taxon>
        <taxon>Magnoliopsida</taxon>
        <taxon>eudicotyledons</taxon>
        <taxon>Gunneridae</taxon>
        <taxon>Pentapetalae</taxon>
        <taxon>asterids</taxon>
        <taxon>campanulids</taxon>
        <taxon>Asterales</taxon>
        <taxon>Asteraceae</taxon>
        <taxon>Asteroideae</taxon>
        <taxon>Anthemideae</taxon>
        <taxon>Anthemidinae</taxon>
        <taxon>Tanacetum</taxon>
    </lineage>
</organism>
<proteinExistence type="predicted"/>
<dbReference type="Proteomes" id="UP001151760">
    <property type="component" value="Unassembled WGS sequence"/>
</dbReference>
<evidence type="ECO:0000259" key="1">
    <source>
        <dbReference type="Pfam" id="PF07727"/>
    </source>
</evidence>